<dbReference type="InterPro" id="IPR048366">
    <property type="entry name" value="TNP-like_GBD"/>
</dbReference>
<proteinExistence type="predicted"/>
<dbReference type="Pfam" id="PF02847">
    <property type="entry name" value="MA3"/>
    <property type="match status" value="1"/>
</dbReference>
<reference evidence="4 5" key="1">
    <citation type="submission" date="2016-03" db="EMBL/GenBank/DDBJ databases">
        <title>EvidentialGene: Evidence-directed Construction of Genes on Genomes.</title>
        <authorList>
            <person name="Gilbert D.G."/>
            <person name="Choi J.-H."/>
            <person name="Mockaitis K."/>
            <person name="Colbourne J."/>
            <person name="Pfrender M."/>
        </authorList>
    </citation>
    <scope>NUCLEOTIDE SEQUENCE [LARGE SCALE GENOMIC DNA]</scope>
    <source>
        <strain evidence="4 5">Xinb3</strain>
        <tissue evidence="4">Complete organism</tissue>
    </source>
</reference>
<feature type="compositionally biased region" description="Low complexity" evidence="2">
    <location>
        <begin position="116"/>
        <end position="128"/>
    </location>
</feature>
<evidence type="ECO:0000256" key="1">
    <source>
        <dbReference type="SAM" id="Coils"/>
    </source>
</evidence>
<dbReference type="InterPro" id="IPR003891">
    <property type="entry name" value="Initiation_fac_eIF4g_MI"/>
</dbReference>
<dbReference type="PANTHER" id="PTHR31569">
    <property type="entry name" value="SWIM-TYPE DOMAIN-CONTAINING PROTEIN"/>
    <property type="match status" value="1"/>
</dbReference>
<dbReference type="Pfam" id="PF21787">
    <property type="entry name" value="TNP-like_RNaseH_N"/>
    <property type="match status" value="1"/>
</dbReference>
<dbReference type="Pfam" id="PF21056">
    <property type="entry name" value="ZSWIM1-3_RNaseH-like"/>
    <property type="match status" value="1"/>
</dbReference>
<organism evidence="4 5">
    <name type="scientific">Daphnia magna</name>
    <dbReference type="NCBI Taxonomy" id="35525"/>
    <lineage>
        <taxon>Eukaryota</taxon>
        <taxon>Metazoa</taxon>
        <taxon>Ecdysozoa</taxon>
        <taxon>Arthropoda</taxon>
        <taxon>Crustacea</taxon>
        <taxon>Branchiopoda</taxon>
        <taxon>Diplostraca</taxon>
        <taxon>Cladocera</taxon>
        <taxon>Anomopoda</taxon>
        <taxon>Daphniidae</taxon>
        <taxon>Daphnia</taxon>
    </lineage>
</organism>
<dbReference type="EMBL" id="LRGB01000755">
    <property type="protein sequence ID" value="KZS16143.1"/>
    <property type="molecule type" value="Genomic_DNA"/>
</dbReference>
<keyword evidence="5" id="KW-1185">Reference proteome</keyword>
<dbReference type="InterPro" id="IPR048365">
    <property type="entry name" value="TNP-like_RNaseH_N"/>
</dbReference>
<dbReference type="InterPro" id="IPR016024">
    <property type="entry name" value="ARM-type_fold"/>
</dbReference>
<dbReference type="Pfam" id="PF21788">
    <property type="entry name" value="TNP-like_GBD"/>
    <property type="match status" value="1"/>
</dbReference>
<dbReference type="Proteomes" id="UP000076858">
    <property type="component" value="Unassembled WGS sequence"/>
</dbReference>
<evidence type="ECO:0000313" key="4">
    <source>
        <dbReference type="EMBL" id="KZS16143.1"/>
    </source>
</evidence>
<evidence type="ECO:0000313" key="5">
    <source>
        <dbReference type="Proteomes" id="UP000076858"/>
    </source>
</evidence>
<feature type="region of interest" description="Disordered" evidence="2">
    <location>
        <begin position="111"/>
        <end position="131"/>
    </location>
</feature>
<name>A0A164ZAX3_9CRUS</name>
<dbReference type="STRING" id="35525.A0A164ZAX3"/>
<feature type="domain" description="MI" evidence="3">
    <location>
        <begin position="309"/>
        <end position="432"/>
    </location>
</feature>
<dbReference type="PROSITE" id="PS51366">
    <property type="entry name" value="MI"/>
    <property type="match status" value="1"/>
</dbReference>
<dbReference type="SUPFAM" id="SSF48371">
    <property type="entry name" value="ARM repeat"/>
    <property type="match status" value="1"/>
</dbReference>
<accession>A0A164ZAX3</accession>
<dbReference type="InterPro" id="IPR052579">
    <property type="entry name" value="Zinc_finger_SWIM"/>
</dbReference>
<dbReference type="Gene3D" id="1.25.40.180">
    <property type="match status" value="1"/>
</dbReference>
<sequence>MLLSCGSGHLSVIALLQDLRRASKFIRTYGFAVFTSKVNMFTKTQEDWGRTLFLPFFSFVNGQKKAYPYSTDMFLSNHKRCDSTDLHSKVESSQLTDCDLPMDVHCHPPPAINGRSTSSRSYSTPDSTGNLELSNLTMAELDFNDCHLTTHLSNCHSHTSDLGRDSESSQLTDMGLSIDINFDPPADSNGTSTSNRTYSTTDCIADSGLSNVTTSDSNTGRSTSLSKYIQSETIDLHRSLEFSQLTEDDLSMEIHFDPPLNGRSTSIGDYSMCDSIGDFQSSKLTENQSIDSIIPDLDNTCHKYVFENAFERGVFFILENYRSSGNVEAAILHLQTLNEPSLHYQMVHELLMQAVSDLGLSETRDNRLVKLLMTLVLRNLVTMEHIKKGCFLAFEELIGLAFPTGLLDLVRFGKKCQDANFLDEDLLAIINSAQRVHSVTEMDATNTTTENSGRTKGVKILKGRKTILSKDPLKNNRMLVRKLRHKVDNLQKQLQKYENLVGKPTINLLKRDRRMKDAVKSLVAVFEEEADQHSERNAKASFLLCQILNFIEAPSRIRYCQWTLKYSIAIQGRSPTTYRFIREHDLLTVPCQNTIVSYTGTTKGEVGITNVNLARLRMIVDGLTKEHERRVSVEIDEMACKSLLLWIQSREQFVGEVDFGEVAMDDCHLNEVLEDENDDEDLDVEDEEEAVGLGLDVDGGKISEHAAFRHDDHRVPVGGPPVLANSFINFVITGLTTRFTALVGSWPVSKLTGRQLYFLTVHVIKKLEEIGFTVDRIVGDNVKVNVKLFKLLRKPTEKDDFRVTHPAEPSRKLYLSYDPTHILKNVRNQLLERNLKWKGQTIDFSLIKLLFDKTRNDGLSLCRFLSRRHIDPTNFEKMKVAYARDIFKPEVVAALRCMKDMFQIGFENVAPLTNFMEYFWKWYNYHDVCNLTQYCQQRLDVKKPFSDSDDERLHELDSEIPDFLRQWNNEKKSPLECFTKETLDAIILTSRSTANVIKHLLNSGLQFVLTRRFSTDNIERFHGAVRNHCGSNDQPAVGHCLSAIEKISRTQLAVTSMHCNTPLTTEAVLKKSGALIVSERKPKPTKVRAKQILSILEKDNLNILESLHRSPEKKIDERYVYKEVTYVCPHSVNRKPRCSKQMRLEQNVMFCGCPVRIHFRLNMFKEKFEIVKMELEHKNHPVSELHVQTYARKKHMAPDALEFVKDTLTAGAQPTIVRKLLQDKFGTNLISKDLINIKQTLTGKSQDEWADTVEFLQELQENPNNVVKVLQSSEKEVAAIFIQLEVQRKLYLKYGTVVQLDGTYKTTKAGFALYHLLIHDNNGDGQPVAFFFIKEETTEAISECLQIFTENNDVSLTEVTITDKDCAEVSALSKFFPKASGILCQFHVLKAVDTHLQNKFKTSLDKKNEIRKWFRSAVYAASEAEFSEAKSQLQALGQEIAAYFDGNWFNIPDKWTYLGRRQLPTFGNNTTNRLERYHHTLKEVLQKNRRLPEVIRRLVNLVRLRLSDRQLKQSIREVRFNTKGKHPVLKTFSDTVPTHLMPVNCWREK</sequence>
<gene>
    <name evidence="4" type="ORF">APZ42_018155</name>
</gene>
<feature type="coiled-coil region" evidence="1">
    <location>
        <begin position="473"/>
        <end position="500"/>
    </location>
</feature>
<evidence type="ECO:0000259" key="3">
    <source>
        <dbReference type="PROSITE" id="PS51366"/>
    </source>
</evidence>
<dbReference type="OrthoDB" id="6377543at2759"/>
<dbReference type="InterPro" id="IPR048324">
    <property type="entry name" value="ZSWIM1-3_RNaseH-like"/>
</dbReference>
<comment type="caution">
    <text evidence="4">The sequence shown here is derived from an EMBL/GenBank/DDBJ whole genome shotgun (WGS) entry which is preliminary data.</text>
</comment>
<keyword evidence="1" id="KW-0175">Coiled coil</keyword>
<evidence type="ECO:0000256" key="2">
    <source>
        <dbReference type="SAM" id="MobiDB-lite"/>
    </source>
</evidence>
<dbReference type="PANTHER" id="PTHR31569:SF4">
    <property type="entry name" value="SWIM-TYPE DOMAIN-CONTAINING PROTEIN"/>
    <property type="match status" value="1"/>
</dbReference>
<protein>
    <recommendedName>
        <fullName evidence="3">MI domain-containing protein</fullName>
    </recommendedName>
</protein>